<dbReference type="SUPFAM" id="SSF50630">
    <property type="entry name" value="Acid proteases"/>
    <property type="match status" value="1"/>
</dbReference>
<organism evidence="1 2">
    <name type="scientific">Dorcoceras hygrometricum</name>
    <dbReference type="NCBI Taxonomy" id="472368"/>
    <lineage>
        <taxon>Eukaryota</taxon>
        <taxon>Viridiplantae</taxon>
        <taxon>Streptophyta</taxon>
        <taxon>Embryophyta</taxon>
        <taxon>Tracheophyta</taxon>
        <taxon>Spermatophyta</taxon>
        <taxon>Magnoliopsida</taxon>
        <taxon>eudicotyledons</taxon>
        <taxon>Gunneridae</taxon>
        <taxon>Pentapetalae</taxon>
        <taxon>asterids</taxon>
        <taxon>lamiids</taxon>
        <taxon>Lamiales</taxon>
        <taxon>Gesneriaceae</taxon>
        <taxon>Didymocarpoideae</taxon>
        <taxon>Trichosporeae</taxon>
        <taxon>Loxocarpinae</taxon>
        <taxon>Dorcoceras</taxon>
    </lineage>
</organism>
<dbReference type="GO" id="GO:0004601">
    <property type="term" value="F:peroxidase activity"/>
    <property type="evidence" value="ECO:0007669"/>
    <property type="project" value="UniProtKB-KW"/>
</dbReference>
<dbReference type="InterPro" id="IPR021109">
    <property type="entry name" value="Peptidase_aspartic_dom_sf"/>
</dbReference>
<keyword evidence="1" id="KW-0560">Oxidoreductase</keyword>
<name>A0A2Z7DB24_9LAMI</name>
<sequence length="160" mass="17441">MKFLGCIEGREVVVMVDSEASHNFVSRKLVTELGLPVDETVQFGVCLGDGGRVPCQGLCKNLLVDLRQCMVEVNGYVFQLGGVDLILGVDWLRTLGDVVTNWDLMRMSFTVGQGSVTLAGDPGLSRAVCSLKSLSKVTDVEFCGALWYTEGNTVEEHETY</sequence>
<evidence type="ECO:0000313" key="2">
    <source>
        <dbReference type="Proteomes" id="UP000250235"/>
    </source>
</evidence>
<dbReference type="Pfam" id="PF08284">
    <property type="entry name" value="RVP_2"/>
    <property type="match status" value="1"/>
</dbReference>
<proteinExistence type="predicted"/>
<dbReference type="CDD" id="cd00303">
    <property type="entry name" value="retropepsin_like"/>
    <property type="match status" value="1"/>
</dbReference>
<protein>
    <submittedName>
        <fullName evidence="1">Peroxidase 64</fullName>
    </submittedName>
</protein>
<accession>A0A2Z7DB24</accession>
<evidence type="ECO:0000313" key="1">
    <source>
        <dbReference type="EMBL" id="KZV56971.1"/>
    </source>
</evidence>
<dbReference type="OrthoDB" id="913800at2759"/>
<dbReference type="EMBL" id="KQ987738">
    <property type="protein sequence ID" value="KZV56971.1"/>
    <property type="molecule type" value="Genomic_DNA"/>
</dbReference>
<keyword evidence="1" id="KW-0575">Peroxidase</keyword>
<gene>
    <name evidence="1" type="ORF">F511_18591</name>
</gene>
<dbReference type="Gene3D" id="2.40.70.10">
    <property type="entry name" value="Acid Proteases"/>
    <property type="match status" value="1"/>
</dbReference>
<reference evidence="1 2" key="1">
    <citation type="journal article" date="2015" name="Proc. Natl. Acad. Sci. U.S.A.">
        <title>The resurrection genome of Boea hygrometrica: A blueprint for survival of dehydration.</title>
        <authorList>
            <person name="Xiao L."/>
            <person name="Yang G."/>
            <person name="Zhang L."/>
            <person name="Yang X."/>
            <person name="Zhao S."/>
            <person name="Ji Z."/>
            <person name="Zhou Q."/>
            <person name="Hu M."/>
            <person name="Wang Y."/>
            <person name="Chen M."/>
            <person name="Xu Y."/>
            <person name="Jin H."/>
            <person name="Xiao X."/>
            <person name="Hu G."/>
            <person name="Bao F."/>
            <person name="Hu Y."/>
            <person name="Wan P."/>
            <person name="Li L."/>
            <person name="Deng X."/>
            <person name="Kuang T."/>
            <person name="Xiang C."/>
            <person name="Zhu J.K."/>
            <person name="Oliver M.J."/>
            <person name="He Y."/>
        </authorList>
    </citation>
    <scope>NUCLEOTIDE SEQUENCE [LARGE SCALE GENOMIC DNA]</scope>
    <source>
        <strain evidence="2">cv. XS01</strain>
    </source>
</reference>
<dbReference type="AlphaFoldDB" id="A0A2Z7DB24"/>
<dbReference type="Proteomes" id="UP000250235">
    <property type="component" value="Unassembled WGS sequence"/>
</dbReference>
<keyword evidence="2" id="KW-1185">Reference proteome</keyword>